<dbReference type="PANTHER" id="PTHR24292:SF45">
    <property type="entry name" value="CYTOCHROME P450 6G1-RELATED"/>
    <property type="match status" value="1"/>
</dbReference>
<feature type="transmembrane region" description="Helical" evidence="13">
    <location>
        <begin position="6"/>
        <end position="27"/>
    </location>
</feature>
<keyword evidence="9" id="KW-0560">Oxidoreductase</keyword>
<comment type="caution">
    <text evidence="14">The sequence shown here is derived from an EMBL/GenBank/DDBJ whole genome shotgun (WGS) entry which is preliminary data.</text>
</comment>
<evidence type="ECO:0000256" key="13">
    <source>
        <dbReference type="SAM" id="Phobius"/>
    </source>
</evidence>
<evidence type="ECO:0000256" key="6">
    <source>
        <dbReference type="ARBA" id="ARBA00022723"/>
    </source>
</evidence>
<keyword evidence="10" id="KW-0408">Iron</keyword>
<dbReference type="GO" id="GO:0005506">
    <property type="term" value="F:iron ion binding"/>
    <property type="evidence" value="ECO:0007669"/>
    <property type="project" value="InterPro"/>
</dbReference>
<comment type="subcellular location">
    <subcellularLocation>
        <location evidence="3">Endoplasmic reticulum membrane</location>
        <topology evidence="3">Peripheral membrane protein</topology>
    </subcellularLocation>
    <subcellularLocation>
        <location evidence="2">Microsome membrane</location>
        <topology evidence="2">Peripheral membrane protein</topology>
    </subcellularLocation>
</comment>
<keyword evidence="7" id="KW-0256">Endoplasmic reticulum</keyword>
<dbReference type="AlphaFoldDB" id="A0AAD8ESG0"/>
<evidence type="ECO:0000256" key="5">
    <source>
        <dbReference type="ARBA" id="ARBA00022617"/>
    </source>
</evidence>
<keyword evidence="8" id="KW-0492">Microsome</keyword>
<keyword evidence="13" id="KW-0812">Transmembrane</keyword>
<reference evidence="14" key="2">
    <citation type="submission" date="2023-05" db="EMBL/GenBank/DDBJ databases">
        <authorList>
            <person name="Fouks B."/>
        </authorList>
    </citation>
    <scope>NUCLEOTIDE SEQUENCE</scope>
    <source>
        <strain evidence="14">Stay&amp;Tobe</strain>
        <tissue evidence="14">Testes</tissue>
    </source>
</reference>
<dbReference type="InterPro" id="IPR001128">
    <property type="entry name" value="Cyt_P450"/>
</dbReference>
<comment type="similarity">
    <text evidence="4">Belongs to the cytochrome P450 family.</text>
</comment>
<protein>
    <recommendedName>
        <fullName evidence="16">Cytochrome P450</fullName>
    </recommendedName>
</protein>
<keyword evidence="5" id="KW-0349">Heme</keyword>
<evidence type="ECO:0000256" key="7">
    <source>
        <dbReference type="ARBA" id="ARBA00022824"/>
    </source>
</evidence>
<accession>A0AAD8ESG0</accession>
<dbReference type="GO" id="GO:0016705">
    <property type="term" value="F:oxidoreductase activity, acting on paired donors, with incorporation or reduction of molecular oxygen"/>
    <property type="evidence" value="ECO:0007669"/>
    <property type="project" value="InterPro"/>
</dbReference>
<evidence type="ECO:0000256" key="2">
    <source>
        <dbReference type="ARBA" id="ARBA00004174"/>
    </source>
</evidence>
<gene>
    <name evidence="14" type="ORF">L9F63_026221</name>
</gene>
<keyword evidence="15" id="KW-1185">Reference proteome</keyword>
<dbReference type="EMBL" id="JASPKZ010000186">
    <property type="protein sequence ID" value="KAJ9600641.1"/>
    <property type="molecule type" value="Genomic_DNA"/>
</dbReference>
<evidence type="ECO:0000256" key="9">
    <source>
        <dbReference type="ARBA" id="ARBA00023002"/>
    </source>
</evidence>
<dbReference type="InterPro" id="IPR036396">
    <property type="entry name" value="Cyt_P450_sf"/>
</dbReference>
<evidence type="ECO:0000256" key="1">
    <source>
        <dbReference type="ARBA" id="ARBA00001971"/>
    </source>
</evidence>
<evidence type="ECO:0000313" key="15">
    <source>
        <dbReference type="Proteomes" id="UP001233999"/>
    </source>
</evidence>
<dbReference type="SUPFAM" id="SSF48264">
    <property type="entry name" value="Cytochrome P450"/>
    <property type="match status" value="1"/>
</dbReference>
<dbReference type="PANTHER" id="PTHR24292">
    <property type="entry name" value="CYTOCHROME P450"/>
    <property type="match status" value="1"/>
</dbReference>
<dbReference type="GO" id="GO:0004497">
    <property type="term" value="F:monooxygenase activity"/>
    <property type="evidence" value="ECO:0007669"/>
    <property type="project" value="UniProtKB-KW"/>
</dbReference>
<evidence type="ECO:0000256" key="12">
    <source>
        <dbReference type="ARBA" id="ARBA00023136"/>
    </source>
</evidence>
<evidence type="ECO:0000313" key="14">
    <source>
        <dbReference type="EMBL" id="KAJ9600641.1"/>
    </source>
</evidence>
<keyword evidence="13" id="KW-1133">Transmembrane helix</keyword>
<comment type="cofactor">
    <cofactor evidence="1">
        <name>heme</name>
        <dbReference type="ChEBI" id="CHEBI:30413"/>
    </cofactor>
</comment>
<dbReference type="InterPro" id="IPR002402">
    <property type="entry name" value="Cyt_P450_E_grp-II"/>
</dbReference>
<name>A0AAD8ESG0_DIPPU</name>
<dbReference type="GO" id="GO:0020037">
    <property type="term" value="F:heme binding"/>
    <property type="evidence" value="ECO:0007669"/>
    <property type="project" value="InterPro"/>
</dbReference>
<dbReference type="Proteomes" id="UP001233999">
    <property type="component" value="Unassembled WGS sequence"/>
</dbReference>
<proteinExistence type="inferred from homology"/>
<keyword evidence="6" id="KW-0479">Metal-binding</keyword>
<evidence type="ECO:0000256" key="3">
    <source>
        <dbReference type="ARBA" id="ARBA00004406"/>
    </source>
</evidence>
<evidence type="ECO:0008006" key="16">
    <source>
        <dbReference type="Google" id="ProtNLM"/>
    </source>
</evidence>
<evidence type="ECO:0000256" key="10">
    <source>
        <dbReference type="ARBA" id="ARBA00023004"/>
    </source>
</evidence>
<dbReference type="Gene3D" id="1.10.630.10">
    <property type="entry name" value="Cytochrome P450"/>
    <property type="match status" value="1"/>
</dbReference>
<dbReference type="PRINTS" id="PR00464">
    <property type="entry name" value="EP450II"/>
</dbReference>
<evidence type="ECO:0000256" key="8">
    <source>
        <dbReference type="ARBA" id="ARBA00022848"/>
    </source>
</evidence>
<dbReference type="InterPro" id="IPR050476">
    <property type="entry name" value="Insect_CytP450_Detox"/>
</dbReference>
<sequence>MELLTGYVVCDTLLVLAVVALAVYLYYANKFTYWKKKGVPNPKPLPFLGNFLMPLLQKRSPGQFIEDMYNSIPGAPCVGFYVFGRPAILIKDPNLVRNVLVKDFNIFPDRHSSASEHDTLGSQNLFTLNGAPWKYLRVKLSPTFTSGRMKKMYPLVAKCATQLLDYLQDHTGQKDPIEVKETTAKYATDVISTCAFGIETNSLKDPKAEFREFGRKIFDFTRYRTLEVMGLFFVPDLVKFLNTSFFTKDTTDFLRKVFWDTINYREKNKISRDDFLELLIQLKNKGSVDGENGEKPTTKDDKDSALFEFNGDNLVAQPALFLTAGF</sequence>
<keyword evidence="12 13" id="KW-0472">Membrane</keyword>
<evidence type="ECO:0000256" key="11">
    <source>
        <dbReference type="ARBA" id="ARBA00023033"/>
    </source>
</evidence>
<keyword evidence="11" id="KW-0503">Monooxygenase</keyword>
<reference evidence="14" key="1">
    <citation type="journal article" date="2023" name="IScience">
        <title>Live-bearing cockroach genome reveals convergent evolutionary mechanisms linked to viviparity in insects and beyond.</title>
        <authorList>
            <person name="Fouks B."/>
            <person name="Harrison M.C."/>
            <person name="Mikhailova A.A."/>
            <person name="Marchal E."/>
            <person name="English S."/>
            <person name="Carruthers M."/>
            <person name="Jennings E.C."/>
            <person name="Chiamaka E.L."/>
            <person name="Frigard R.A."/>
            <person name="Pippel M."/>
            <person name="Attardo G.M."/>
            <person name="Benoit J.B."/>
            <person name="Bornberg-Bauer E."/>
            <person name="Tobe S.S."/>
        </authorList>
    </citation>
    <scope>NUCLEOTIDE SEQUENCE</scope>
    <source>
        <strain evidence="14">Stay&amp;Tobe</strain>
    </source>
</reference>
<dbReference type="Pfam" id="PF00067">
    <property type="entry name" value="p450"/>
    <property type="match status" value="1"/>
</dbReference>
<organism evidence="14 15">
    <name type="scientific">Diploptera punctata</name>
    <name type="common">Pacific beetle cockroach</name>
    <dbReference type="NCBI Taxonomy" id="6984"/>
    <lineage>
        <taxon>Eukaryota</taxon>
        <taxon>Metazoa</taxon>
        <taxon>Ecdysozoa</taxon>
        <taxon>Arthropoda</taxon>
        <taxon>Hexapoda</taxon>
        <taxon>Insecta</taxon>
        <taxon>Pterygota</taxon>
        <taxon>Neoptera</taxon>
        <taxon>Polyneoptera</taxon>
        <taxon>Dictyoptera</taxon>
        <taxon>Blattodea</taxon>
        <taxon>Blaberoidea</taxon>
        <taxon>Blaberidae</taxon>
        <taxon>Diplopterinae</taxon>
        <taxon>Diploptera</taxon>
    </lineage>
</organism>
<dbReference type="GO" id="GO:0005789">
    <property type="term" value="C:endoplasmic reticulum membrane"/>
    <property type="evidence" value="ECO:0007669"/>
    <property type="project" value="UniProtKB-SubCell"/>
</dbReference>
<evidence type="ECO:0000256" key="4">
    <source>
        <dbReference type="ARBA" id="ARBA00010617"/>
    </source>
</evidence>